<evidence type="ECO:0000313" key="2">
    <source>
        <dbReference type="Proteomes" id="UP001596504"/>
    </source>
</evidence>
<dbReference type="EMBL" id="JBHTCJ010000017">
    <property type="protein sequence ID" value="MFC7344522.1"/>
    <property type="molecule type" value="Genomic_DNA"/>
</dbReference>
<keyword evidence="2" id="KW-1185">Reference proteome</keyword>
<dbReference type="InterPro" id="IPR031795">
    <property type="entry name" value="Zf-HC3"/>
</dbReference>
<proteinExistence type="predicted"/>
<reference evidence="2" key="1">
    <citation type="journal article" date="2019" name="Int. J. Syst. Evol. Microbiol.">
        <title>The Global Catalogue of Microorganisms (GCM) 10K type strain sequencing project: providing services to taxonomists for standard genome sequencing and annotation.</title>
        <authorList>
            <consortium name="The Broad Institute Genomics Platform"/>
            <consortium name="The Broad Institute Genome Sequencing Center for Infectious Disease"/>
            <person name="Wu L."/>
            <person name="Ma J."/>
        </authorList>
    </citation>
    <scope>NUCLEOTIDE SEQUENCE [LARGE SCALE GENOMIC DNA]</scope>
    <source>
        <strain evidence="2">WLHS5</strain>
    </source>
</reference>
<gene>
    <name evidence="1" type="ORF">ACFQRI_24210</name>
</gene>
<dbReference type="Proteomes" id="UP001596504">
    <property type="component" value="Unassembled WGS sequence"/>
</dbReference>
<comment type="caution">
    <text evidence="1">The sequence shown here is derived from an EMBL/GenBank/DDBJ whole genome shotgun (WGS) entry which is preliminary data.</text>
</comment>
<accession>A0ABW2LTM9</accession>
<organism evidence="1 2">
    <name type="scientific">Saccharopolyspora griseoalba</name>
    <dbReference type="NCBI Taxonomy" id="1431848"/>
    <lineage>
        <taxon>Bacteria</taxon>
        <taxon>Bacillati</taxon>
        <taxon>Actinomycetota</taxon>
        <taxon>Actinomycetes</taxon>
        <taxon>Pseudonocardiales</taxon>
        <taxon>Pseudonocardiaceae</taxon>
        <taxon>Saccharopolyspora</taxon>
    </lineage>
</organism>
<evidence type="ECO:0000313" key="1">
    <source>
        <dbReference type="EMBL" id="MFC7344522.1"/>
    </source>
</evidence>
<sequence length="70" mass="7544">MYPFIWRPSDGVRHATKSTEVADGAAFRALCGAECAAADLSEQAWLWATCPECNASAHKLAHEQTALVLP</sequence>
<dbReference type="Gene3D" id="2.30.30.990">
    <property type="entry name" value="Malonyl-[acyl-carrier protein] O-methyltransferase, zinc-finger motif"/>
    <property type="match status" value="1"/>
</dbReference>
<protein>
    <submittedName>
        <fullName evidence="1">Zinc finger protein</fullName>
    </submittedName>
</protein>
<dbReference type="Pfam" id="PF16827">
    <property type="entry name" value="zf-HC3"/>
    <property type="match status" value="1"/>
</dbReference>
<name>A0ABW2LTM9_9PSEU</name>
<dbReference type="RefSeq" id="WP_380672386.1">
    <property type="nucleotide sequence ID" value="NZ_JBHTCJ010000017.1"/>
</dbReference>